<accession>A0AAD4BNN9</accession>
<proteinExistence type="predicted"/>
<dbReference type="Proteomes" id="UP001194468">
    <property type="component" value="Unassembled WGS sequence"/>
</dbReference>
<evidence type="ECO:0000313" key="1">
    <source>
        <dbReference type="EMBL" id="KAF8436042.1"/>
    </source>
</evidence>
<protein>
    <submittedName>
        <fullName evidence="1">Uncharacterized protein</fullName>
    </submittedName>
</protein>
<gene>
    <name evidence="1" type="ORF">L210DRAFT_3632187</name>
</gene>
<reference evidence="1" key="1">
    <citation type="submission" date="2019-10" db="EMBL/GenBank/DDBJ databases">
        <authorList>
            <consortium name="DOE Joint Genome Institute"/>
            <person name="Kuo A."/>
            <person name="Miyauchi S."/>
            <person name="Kiss E."/>
            <person name="Drula E."/>
            <person name="Kohler A."/>
            <person name="Sanchez-Garcia M."/>
            <person name="Andreopoulos B."/>
            <person name="Barry K.W."/>
            <person name="Bonito G."/>
            <person name="Buee M."/>
            <person name="Carver A."/>
            <person name="Chen C."/>
            <person name="Cichocki N."/>
            <person name="Clum A."/>
            <person name="Culley D."/>
            <person name="Crous P.W."/>
            <person name="Fauchery L."/>
            <person name="Girlanda M."/>
            <person name="Hayes R."/>
            <person name="Keri Z."/>
            <person name="LaButti K."/>
            <person name="Lipzen A."/>
            <person name="Lombard V."/>
            <person name="Magnuson J."/>
            <person name="Maillard F."/>
            <person name="Morin E."/>
            <person name="Murat C."/>
            <person name="Nolan M."/>
            <person name="Ohm R."/>
            <person name="Pangilinan J."/>
            <person name="Pereira M."/>
            <person name="Perotto S."/>
            <person name="Peter M."/>
            <person name="Riley R."/>
            <person name="Sitrit Y."/>
            <person name="Stielow B."/>
            <person name="Szollosi G."/>
            <person name="Zifcakova L."/>
            <person name="Stursova M."/>
            <person name="Spatafora J.W."/>
            <person name="Tedersoo L."/>
            <person name="Vaario L.-M."/>
            <person name="Yamada A."/>
            <person name="Yan M."/>
            <person name="Wang P."/>
            <person name="Xu J."/>
            <person name="Bruns T."/>
            <person name="Baldrian P."/>
            <person name="Vilgalys R."/>
            <person name="Henrissat B."/>
            <person name="Grigoriev I.V."/>
            <person name="Hibbett D."/>
            <person name="Nagy L.G."/>
            <person name="Martin F.M."/>
        </authorList>
    </citation>
    <scope>NUCLEOTIDE SEQUENCE</scope>
    <source>
        <strain evidence="1">BED1</strain>
    </source>
</reference>
<reference evidence="1" key="2">
    <citation type="journal article" date="2020" name="Nat. Commun.">
        <title>Large-scale genome sequencing of mycorrhizal fungi provides insights into the early evolution of symbiotic traits.</title>
        <authorList>
            <person name="Miyauchi S."/>
            <person name="Kiss E."/>
            <person name="Kuo A."/>
            <person name="Drula E."/>
            <person name="Kohler A."/>
            <person name="Sanchez-Garcia M."/>
            <person name="Morin E."/>
            <person name="Andreopoulos B."/>
            <person name="Barry K.W."/>
            <person name="Bonito G."/>
            <person name="Buee M."/>
            <person name="Carver A."/>
            <person name="Chen C."/>
            <person name="Cichocki N."/>
            <person name="Clum A."/>
            <person name="Culley D."/>
            <person name="Crous P.W."/>
            <person name="Fauchery L."/>
            <person name="Girlanda M."/>
            <person name="Hayes R.D."/>
            <person name="Keri Z."/>
            <person name="LaButti K."/>
            <person name="Lipzen A."/>
            <person name="Lombard V."/>
            <person name="Magnuson J."/>
            <person name="Maillard F."/>
            <person name="Murat C."/>
            <person name="Nolan M."/>
            <person name="Ohm R.A."/>
            <person name="Pangilinan J."/>
            <person name="Pereira M.F."/>
            <person name="Perotto S."/>
            <person name="Peter M."/>
            <person name="Pfister S."/>
            <person name="Riley R."/>
            <person name="Sitrit Y."/>
            <person name="Stielow J.B."/>
            <person name="Szollosi G."/>
            <person name="Zifcakova L."/>
            <person name="Stursova M."/>
            <person name="Spatafora J.W."/>
            <person name="Tedersoo L."/>
            <person name="Vaario L.M."/>
            <person name="Yamada A."/>
            <person name="Yan M."/>
            <person name="Wang P."/>
            <person name="Xu J."/>
            <person name="Bruns T."/>
            <person name="Baldrian P."/>
            <person name="Vilgalys R."/>
            <person name="Dunand C."/>
            <person name="Henrissat B."/>
            <person name="Grigoriev I.V."/>
            <person name="Hibbett D."/>
            <person name="Nagy L.G."/>
            <person name="Martin F.M."/>
        </authorList>
    </citation>
    <scope>NUCLEOTIDE SEQUENCE</scope>
    <source>
        <strain evidence="1">BED1</strain>
    </source>
</reference>
<sequence>MYLVTDGGSGSMKAGIPGSTVFKQHPDSFSTNHQDTYIFADPFLQSQDQGVAEEPTYSRHRMKITEDTPAPALVVNLLHAKTTARCHMALLAVRCYACCGTMIDPVWARSSPGRVALVNERRWEVINQAIGLHQTLAWHANYYLVSWMDLFME</sequence>
<organism evidence="1 2">
    <name type="scientific">Boletus edulis BED1</name>
    <dbReference type="NCBI Taxonomy" id="1328754"/>
    <lineage>
        <taxon>Eukaryota</taxon>
        <taxon>Fungi</taxon>
        <taxon>Dikarya</taxon>
        <taxon>Basidiomycota</taxon>
        <taxon>Agaricomycotina</taxon>
        <taxon>Agaricomycetes</taxon>
        <taxon>Agaricomycetidae</taxon>
        <taxon>Boletales</taxon>
        <taxon>Boletineae</taxon>
        <taxon>Boletaceae</taxon>
        <taxon>Boletoideae</taxon>
        <taxon>Boletus</taxon>
    </lineage>
</organism>
<name>A0AAD4BNN9_BOLED</name>
<keyword evidence="2" id="KW-1185">Reference proteome</keyword>
<evidence type="ECO:0000313" key="2">
    <source>
        <dbReference type="Proteomes" id="UP001194468"/>
    </source>
</evidence>
<comment type="caution">
    <text evidence="1">The sequence shown here is derived from an EMBL/GenBank/DDBJ whole genome shotgun (WGS) entry which is preliminary data.</text>
</comment>
<dbReference type="AlphaFoldDB" id="A0AAD4BNN9"/>
<dbReference type="EMBL" id="WHUW01000023">
    <property type="protein sequence ID" value="KAF8436042.1"/>
    <property type="molecule type" value="Genomic_DNA"/>
</dbReference>